<evidence type="ECO:0000313" key="10">
    <source>
        <dbReference type="EMBL" id="CAI4217580.1"/>
    </source>
</evidence>
<evidence type="ECO:0000313" key="11">
    <source>
        <dbReference type="Proteomes" id="UP000838763"/>
    </source>
</evidence>
<dbReference type="InterPro" id="IPR051711">
    <property type="entry name" value="Stress_Response_Reg"/>
</dbReference>
<dbReference type="GO" id="GO:0045944">
    <property type="term" value="P:positive regulation of transcription by RNA polymerase II"/>
    <property type="evidence" value="ECO:0007669"/>
    <property type="project" value="TreeGrafter"/>
</dbReference>
<feature type="transmembrane region" description="Helical" evidence="8">
    <location>
        <begin position="53"/>
        <end position="77"/>
    </location>
</feature>
<evidence type="ECO:0000256" key="1">
    <source>
        <dbReference type="ARBA" id="ARBA00004123"/>
    </source>
</evidence>
<dbReference type="Pfam" id="PF04082">
    <property type="entry name" value="Fungal_trans"/>
    <property type="match status" value="1"/>
</dbReference>
<sequence>MALGCMYRNLDPEKPQKLAYREALQEGLRYYNCAKSVLRDLAECRDVTSLQALVFMILFLQATSNLSACYAFLGIALRSALRMGLHRHIEHHMLSPIEQETRRRVFYVIRQMDIYVSTLLGFPLLLRSEDFDQRYPSEIDDAYITNEGLRPPPNGTPSLFQAFNAHTRLMEILAKIVRHVYPTQGLDQTAPLSGKGSNAHNTTYIISYSRIREIENDLHEWYENLPETWRPSADGPVEVVRVSRNIVHIGIEIRKQGVLIGPYWFMLYTEFFAVLSLVFYATENPQKNGTSEVLADAIAGRNMIADLVDASLAAARVTKALNNPSSASLNKLDALMFPSEDPFAYPNQPMMELGLQQKIGQETGMQGQGHHDTSQFFMPGPFDDVESQLLGQMPPFMLDQAQHGLEMPMPMYASNEGGHQGHPLPPTPPRHPQARRASRIGQSSFDVSSSKSWPLNGFERIGPPTAEGRVDSMESNRGQLDEKENGSTRCLGMTAVVWSEGADGFYNAAWEYRE</sequence>
<keyword evidence="6" id="KW-0539">Nucleus</keyword>
<dbReference type="GO" id="GO:0043565">
    <property type="term" value="F:sequence-specific DNA binding"/>
    <property type="evidence" value="ECO:0007669"/>
    <property type="project" value="TreeGrafter"/>
</dbReference>
<evidence type="ECO:0000256" key="7">
    <source>
        <dbReference type="SAM" id="MobiDB-lite"/>
    </source>
</evidence>
<evidence type="ECO:0000259" key="9">
    <source>
        <dbReference type="SMART" id="SM00906"/>
    </source>
</evidence>
<dbReference type="InterPro" id="IPR007219">
    <property type="entry name" value="XnlR_reg_dom"/>
</dbReference>
<keyword evidence="3" id="KW-0805">Transcription regulation</keyword>
<dbReference type="GO" id="GO:0008270">
    <property type="term" value="F:zinc ion binding"/>
    <property type="evidence" value="ECO:0007669"/>
    <property type="project" value="InterPro"/>
</dbReference>
<dbReference type="PANTHER" id="PTHR47540:SF1">
    <property type="entry name" value="ACTIVATOR OF STRESS GENES 1-RELATED"/>
    <property type="match status" value="1"/>
</dbReference>
<proteinExistence type="predicted"/>
<feature type="compositionally biased region" description="Polar residues" evidence="7">
    <location>
        <begin position="440"/>
        <end position="453"/>
    </location>
</feature>
<feature type="compositionally biased region" description="Basic and acidic residues" evidence="7">
    <location>
        <begin position="468"/>
        <end position="485"/>
    </location>
</feature>
<evidence type="ECO:0000256" key="6">
    <source>
        <dbReference type="ARBA" id="ARBA00023242"/>
    </source>
</evidence>
<evidence type="ECO:0000256" key="8">
    <source>
        <dbReference type="SAM" id="Phobius"/>
    </source>
</evidence>
<evidence type="ECO:0000256" key="4">
    <source>
        <dbReference type="ARBA" id="ARBA00023125"/>
    </source>
</evidence>
<evidence type="ECO:0000256" key="5">
    <source>
        <dbReference type="ARBA" id="ARBA00023163"/>
    </source>
</evidence>
<keyword evidence="8" id="KW-1133">Transmembrane helix</keyword>
<reference evidence="10" key="1">
    <citation type="submission" date="2022-11" db="EMBL/GenBank/DDBJ databases">
        <authorList>
            <person name="Scott C."/>
            <person name="Bruce N."/>
        </authorList>
    </citation>
    <scope>NUCLEOTIDE SEQUENCE</scope>
</reference>
<dbReference type="EMBL" id="CALLCH030000016">
    <property type="protein sequence ID" value="CAI4217580.1"/>
    <property type="molecule type" value="Genomic_DNA"/>
</dbReference>
<comment type="subcellular location">
    <subcellularLocation>
        <location evidence="1">Nucleus</location>
    </subcellularLocation>
</comment>
<keyword evidence="2" id="KW-0862">Zinc</keyword>
<feature type="region of interest" description="Disordered" evidence="7">
    <location>
        <begin position="415"/>
        <end position="485"/>
    </location>
</feature>
<feature type="domain" description="Xylanolytic transcriptional activator regulatory" evidence="9">
    <location>
        <begin position="69"/>
        <end position="142"/>
    </location>
</feature>
<evidence type="ECO:0000256" key="2">
    <source>
        <dbReference type="ARBA" id="ARBA00022833"/>
    </source>
</evidence>
<dbReference type="Proteomes" id="UP000838763">
    <property type="component" value="Unassembled WGS sequence"/>
</dbReference>
<comment type="caution">
    <text evidence="10">The sequence shown here is derived from an EMBL/GenBank/DDBJ whole genome shotgun (WGS) entry which is preliminary data.</text>
</comment>
<keyword evidence="5" id="KW-0804">Transcription</keyword>
<keyword evidence="4" id="KW-0238">DNA-binding</keyword>
<dbReference type="GO" id="GO:0006351">
    <property type="term" value="P:DNA-templated transcription"/>
    <property type="evidence" value="ECO:0007669"/>
    <property type="project" value="InterPro"/>
</dbReference>
<accession>A0A9P1H981</accession>
<dbReference type="AlphaFoldDB" id="A0A9P1H981"/>
<evidence type="ECO:0000256" key="3">
    <source>
        <dbReference type="ARBA" id="ARBA00023015"/>
    </source>
</evidence>
<dbReference type="PANTHER" id="PTHR47540">
    <property type="entry name" value="THIAMINE REPRESSIBLE GENES REGULATORY PROTEIN THI5"/>
    <property type="match status" value="1"/>
</dbReference>
<dbReference type="SMART" id="SM00906">
    <property type="entry name" value="Fungal_trans"/>
    <property type="match status" value="1"/>
</dbReference>
<organism evidence="10 11">
    <name type="scientific">Parascedosporium putredinis</name>
    <dbReference type="NCBI Taxonomy" id="1442378"/>
    <lineage>
        <taxon>Eukaryota</taxon>
        <taxon>Fungi</taxon>
        <taxon>Dikarya</taxon>
        <taxon>Ascomycota</taxon>
        <taxon>Pezizomycotina</taxon>
        <taxon>Sordariomycetes</taxon>
        <taxon>Hypocreomycetidae</taxon>
        <taxon>Microascales</taxon>
        <taxon>Microascaceae</taxon>
        <taxon>Parascedosporium</taxon>
    </lineage>
</organism>
<dbReference type="CDD" id="cd12148">
    <property type="entry name" value="fungal_TF_MHR"/>
    <property type="match status" value="1"/>
</dbReference>
<gene>
    <name evidence="10" type="ORF">PPNO1_LOCUS7187</name>
</gene>
<keyword evidence="8" id="KW-0472">Membrane</keyword>
<dbReference type="OrthoDB" id="422427at2759"/>
<keyword evidence="11" id="KW-1185">Reference proteome</keyword>
<keyword evidence="8" id="KW-0812">Transmembrane</keyword>
<name>A0A9P1H981_9PEZI</name>
<dbReference type="GO" id="GO:0005634">
    <property type="term" value="C:nucleus"/>
    <property type="evidence" value="ECO:0007669"/>
    <property type="project" value="UniProtKB-SubCell"/>
</dbReference>
<protein>
    <recommendedName>
        <fullName evidence="9">Xylanolytic transcriptional activator regulatory domain-containing protein</fullName>
    </recommendedName>
</protein>